<evidence type="ECO:0000313" key="2">
    <source>
        <dbReference type="EMBL" id="CAE1314395.1"/>
    </source>
</evidence>
<organism evidence="2 3">
    <name type="scientific">Acanthosepion pharaonis</name>
    <name type="common">Pharaoh cuttlefish</name>
    <name type="synonym">Sepia pharaonis</name>
    <dbReference type="NCBI Taxonomy" id="158019"/>
    <lineage>
        <taxon>Eukaryota</taxon>
        <taxon>Metazoa</taxon>
        <taxon>Spiralia</taxon>
        <taxon>Lophotrochozoa</taxon>
        <taxon>Mollusca</taxon>
        <taxon>Cephalopoda</taxon>
        <taxon>Coleoidea</taxon>
        <taxon>Decapodiformes</taxon>
        <taxon>Sepiida</taxon>
        <taxon>Sepiina</taxon>
        <taxon>Sepiidae</taxon>
        <taxon>Acanthosepion</taxon>
    </lineage>
</organism>
<dbReference type="EMBL" id="CAHIKZ030004722">
    <property type="protein sequence ID" value="CAE1314395.1"/>
    <property type="molecule type" value="Genomic_DNA"/>
</dbReference>
<dbReference type="AlphaFoldDB" id="A0A812DZL9"/>
<reference evidence="2" key="1">
    <citation type="submission" date="2021-01" db="EMBL/GenBank/DDBJ databases">
        <authorList>
            <person name="Li R."/>
            <person name="Bekaert M."/>
        </authorList>
    </citation>
    <scope>NUCLEOTIDE SEQUENCE</scope>
    <source>
        <strain evidence="2">Farmed</strain>
    </source>
</reference>
<keyword evidence="1" id="KW-1133">Transmembrane helix</keyword>
<dbReference type="Proteomes" id="UP000597762">
    <property type="component" value="Unassembled WGS sequence"/>
</dbReference>
<evidence type="ECO:0000256" key="1">
    <source>
        <dbReference type="SAM" id="Phobius"/>
    </source>
</evidence>
<comment type="caution">
    <text evidence="2">The sequence shown here is derived from an EMBL/GenBank/DDBJ whole genome shotgun (WGS) entry which is preliminary data.</text>
</comment>
<gene>
    <name evidence="2" type="ORF">SPHA_65402</name>
</gene>
<keyword evidence="3" id="KW-1185">Reference proteome</keyword>
<accession>A0A812DZL9</accession>
<feature type="transmembrane region" description="Helical" evidence="1">
    <location>
        <begin position="299"/>
        <end position="319"/>
    </location>
</feature>
<proteinExistence type="predicted"/>
<keyword evidence="1" id="KW-0472">Membrane</keyword>
<keyword evidence="1" id="KW-0812">Transmembrane</keyword>
<protein>
    <submittedName>
        <fullName evidence="2">Uncharacterized protein</fullName>
    </submittedName>
</protein>
<sequence length="383" mass="42810">MLLSSTSSFLPCYSPAYSPPPSSNPLHSALLFIRLLSSTLQSFFINPLHFLLAIRPLLSSTPFSSFCLAVMLHFISSFCLAIRPLTPPRYLILLFIPLLSCFHSALLFTYSPPRFSILFILPPYSPPLSNPLHLPCNSLILSSFCLAIRPAYSPSTISNPLHSALLFARLLSSRYLILFILPCYSFGLPPPRHPLHSAFILPLHHISSSFCLYSPFLLHAIYILHSAFAIARLLSTLSNPLHSALLFARRLPPPLSSNLFIWPLRLPFSSTLSNPLHSALLLFARLLSSHSNPSSISALPIRLTHLYLILFILPCYSPAYSPRHLILFILPYYSPFSPLSILPFLPFLFHFTLPCAFARLPLSTPSNALHSGLTIRPHFLHAI</sequence>
<feature type="transmembrane region" description="Helical" evidence="1">
    <location>
        <begin position="63"/>
        <end position="83"/>
    </location>
</feature>
<feature type="transmembrane region" description="Helical" evidence="1">
    <location>
        <begin position="90"/>
        <end position="112"/>
    </location>
</feature>
<feature type="transmembrane region" description="Helical" evidence="1">
    <location>
        <begin position="164"/>
        <end position="187"/>
    </location>
</feature>
<feature type="transmembrane region" description="Helical" evidence="1">
    <location>
        <begin position="199"/>
        <end position="222"/>
    </location>
</feature>
<evidence type="ECO:0000313" key="3">
    <source>
        <dbReference type="Proteomes" id="UP000597762"/>
    </source>
</evidence>
<name>A0A812DZL9_ACAPH</name>